<keyword evidence="4 5" id="KW-0472">Membrane</keyword>
<comment type="subcellular location">
    <subcellularLocation>
        <location evidence="1">Membrane</location>
        <topology evidence="1">Multi-pass membrane protein</topology>
    </subcellularLocation>
</comment>
<name>A0A6A6Q950_9PEZI</name>
<dbReference type="PANTHER" id="PTHR43066">
    <property type="entry name" value="RHOMBOID-RELATED PROTEIN"/>
    <property type="match status" value="1"/>
</dbReference>
<feature type="transmembrane region" description="Helical" evidence="5">
    <location>
        <begin position="12"/>
        <end position="33"/>
    </location>
</feature>
<feature type="transmembrane region" description="Helical" evidence="5">
    <location>
        <begin position="122"/>
        <end position="144"/>
    </location>
</feature>
<feature type="transmembrane region" description="Helical" evidence="5">
    <location>
        <begin position="87"/>
        <end position="110"/>
    </location>
</feature>
<proteinExistence type="predicted"/>
<dbReference type="SUPFAM" id="SSF144091">
    <property type="entry name" value="Rhomboid-like"/>
    <property type="match status" value="1"/>
</dbReference>
<dbReference type="EMBL" id="MU004203">
    <property type="protein sequence ID" value="KAF2488486.1"/>
    <property type="molecule type" value="Genomic_DNA"/>
</dbReference>
<gene>
    <name evidence="6" type="ORF">BU16DRAFT_227980</name>
</gene>
<evidence type="ECO:0000256" key="1">
    <source>
        <dbReference type="ARBA" id="ARBA00004141"/>
    </source>
</evidence>
<dbReference type="GO" id="GO:0004252">
    <property type="term" value="F:serine-type endopeptidase activity"/>
    <property type="evidence" value="ECO:0007669"/>
    <property type="project" value="TreeGrafter"/>
</dbReference>
<sequence length="291" mass="31181">MLTSGFTNAPVSRFLVFWVVTGALLASMTDMRYYLHIEVVPHLWGYGQWWRGLSWVTCYTNSSEVLFAAMSFYHLRVIERLWGSRKFASFLLSTAPYTTLLPPLLLTLLLRPLTFGRINILPAGPTALLFALLVQYHAAIPIIYRYKLAASAPAPASSASATAAAGPRGLMNTSITLTSKTLSYALPAQLALSSLPGSALAAAVGWAVGTAYRRDILPGASGWRVPAWVVGEKPGQARSGGFEGLRRRLEGEREGGILAGEGVVGERGEGRARRRTLGGLVAGQFGGAGQT</sequence>
<evidence type="ECO:0008006" key="8">
    <source>
        <dbReference type="Google" id="ProtNLM"/>
    </source>
</evidence>
<dbReference type="OrthoDB" id="272778at2759"/>
<dbReference type="GO" id="GO:0016020">
    <property type="term" value="C:membrane"/>
    <property type="evidence" value="ECO:0007669"/>
    <property type="project" value="UniProtKB-SubCell"/>
</dbReference>
<keyword evidence="3 5" id="KW-1133">Transmembrane helix</keyword>
<evidence type="ECO:0000313" key="7">
    <source>
        <dbReference type="Proteomes" id="UP000799750"/>
    </source>
</evidence>
<evidence type="ECO:0000256" key="5">
    <source>
        <dbReference type="SAM" id="Phobius"/>
    </source>
</evidence>
<evidence type="ECO:0000256" key="2">
    <source>
        <dbReference type="ARBA" id="ARBA00022692"/>
    </source>
</evidence>
<accession>A0A6A6Q950</accession>
<evidence type="ECO:0000256" key="3">
    <source>
        <dbReference type="ARBA" id="ARBA00022989"/>
    </source>
</evidence>
<dbReference type="PANTHER" id="PTHR43066:SF21">
    <property type="entry name" value="UBIQUITIN-ASSOCIATED DOMAIN-CONTAINING PROTEIN 2"/>
    <property type="match status" value="1"/>
</dbReference>
<feature type="transmembrane region" description="Helical" evidence="5">
    <location>
        <begin position="53"/>
        <end position="75"/>
    </location>
</feature>
<evidence type="ECO:0000256" key="4">
    <source>
        <dbReference type="ARBA" id="ARBA00023136"/>
    </source>
</evidence>
<protein>
    <recommendedName>
        <fullName evidence="8">Peptidase S54 rhomboid domain-containing protein</fullName>
    </recommendedName>
</protein>
<organism evidence="6 7">
    <name type="scientific">Lophium mytilinum</name>
    <dbReference type="NCBI Taxonomy" id="390894"/>
    <lineage>
        <taxon>Eukaryota</taxon>
        <taxon>Fungi</taxon>
        <taxon>Dikarya</taxon>
        <taxon>Ascomycota</taxon>
        <taxon>Pezizomycotina</taxon>
        <taxon>Dothideomycetes</taxon>
        <taxon>Pleosporomycetidae</taxon>
        <taxon>Mytilinidiales</taxon>
        <taxon>Mytilinidiaceae</taxon>
        <taxon>Lophium</taxon>
    </lineage>
</organism>
<keyword evidence="2 5" id="KW-0812">Transmembrane</keyword>
<keyword evidence="7" id="KW-1185">Reference proteome</keyword>
<dbReference type="InterPro" id="IPR035952">
    <property type="entry name" value="Rhomboid-like_sf"/>
</dbReference>
<dbReference type="Proteomes" id="UP000799750">
    <property type="component" value="Unassembled WGS sequence"/>
</dbReference>
<dbReference type="AlphaFoldDB" id="A0A6A6Q950"/>
<reference evidence="6" key="1">
    <citation type="journal article" date="2020" name="Stud. Mycol.">
        <title>101 Dothideomycetes genomes: a test case for predicting lifestyles and emergence of pathogens.</title>
        <authorList>
            <person name="Haridas S."/>
            <person name="Albert R."/>
            <person name="Binder M."/>
            <person name="Bloem J."/>
            <person name="Labutti K."/>
            <person name="Salamov A."/>
            <person name="Andreopoulos B."/>
            <person name="Baker S."/>
            <person name="Barry K."/>
            <person name="Bills G."/>
            <person name="Bluhm B."/>
            <person name="Cannon C."/>
            <person name="Castanera R."/>
            <person name="Culley D."/>
            <person name="Daum C."/>
            <person name="Ezra D."/>
            <person name="Gonzalez J."/>
            <person name="Henrissat B."/>
            <person name="Kuo A."/>
            <person name="Liang C."/>
            <person name="Lipzen A."/>
            <person name="Lutzoni F."/>
            <person name="Magnuson J."/>
            <person name="Mondo S."/>
            <person name="Nolan M."/>
            <person name="Ohm R."/>
            <person name="Pangilinan J."/>
            <person name="Park H.-J."/>
            <person name="Ramirez L."/>
            <person name="Alfaro M."/>
            <person name="Sun H."/>
            <person name="Tritt A."/>
            <person name="Yoshinaga Y."/>
            <person name="Zwiers L.-H."/>
            <person name="Turgeon B."/>
            <person name="Goodwin S."/>
            <person name="Spatafora J."/>
            <person name="Crous P."/>
            <person name="Grigoriev I."/>
        </authorList>
    </citation>
    <scope>NUCLEOTIDE SEQUENCE</scope>
    <source>
        <strain evidence="6">CBS 269.34</strain>
    </source>
</reference>
<evidence type="ECO:0000313" key="6">
    <source>
        <dbReference type="EMBL" id="KAF2488486.1"/>
    </source>
</evidence>